<dbReference type="GO" id="GO:0016020">
    <property type="term" value="C:membrane"/>
    <property type="evidence" value="ECO:0007669"/>
    <property type="project" value="InterPro"/>
</dbReference>
<dbReference type="PANTHER" id="PTHR46897">
    <property type="entry name" value="VESICLE-ASSOCIATED MEMBRANE PROTEIN 4"/>
    <property type="match status" value="1"/>
</dbReference>
<evidence type="ECO:0000256" key="1">
    <source>
        <dbReference type="ARBA" id="ARBA00008025"/>
    </source>
</evidence>
<dbReference type="GO" id="GO:0005737">
    <property type="term" value="C:cytoplasm"/>
    <property type="evidence" value="ECO:0007669"/>
    <property type="project" value="UniProtKB-ARBA"/>
</dbReference>
<dbReference type="AlphaFoldDB" id="R7VKT6"/>
<dbReference type="FunFam" id="1.20.5.110:FF:000004">
    <property type="entry name" value="Vesicle-associated membrane protein 7"/>
    <property type="match status" value="1"/>
</dbReference>
<dbReference type="HOGENOM" id="CLU_149550_0_0_1"/>
<keyword evidence="8" id="KW-0175">Coiled coil</keyword>
<feature type="transmembrane region" description="Helical" evidence="10">
    <location>
        <begin position="112"/>
        <end position="131"/>
    </location>
</feature>
<dbReference type="GO" id="GO:0016192">
    <property type="term" value="P:vesicle-mediated transport"/>
    <property type="evidence" value="ECO:0007669"/>
    <property type="project" value="InterPro"/>
</dbReference>
<evidence type="ECO:0000256" key="3">
    <source>
        <dbReference type="ARBA" id="ARBA00022692"/>
    </source>
</evidence>
<dbReference type="InterPro" id="IPR042855">
    <property type="entry name" value="V_SNARE_CC"/>
</dbReference>
<dbReference type="PROSITE" id="PS00417">
    <property type="entry name" value="SYNAPTOBREVIN"/>
    <property type="match status" value="1"/>
</dbReference>
<feature type="domain" description="V-SNARE coiled-coil homology" evidence="11">
    <location>
        <begin position="46"/>
        <end position="106"/>
    </location>
</feature>
<keyword evidence="2" id="KW-0813">Transport</keyword>
<evidence type="ECO:0000256" key="7">
    <source>
        <dbReference type="ARBA" id="ARBA00046280"/>
    </source>
</evidence>
<reference evidence="13" key="3">
    <citation type="submission" date="2015-06" db="UniProtKB">
        <authorList>
            <consortium name="EnsemblMetazoa"/>
        </authorList>
    </citation>
    <scope>IDENTIFICATION</scope>
</reference>
<proteinExistence type="inferred from homology"/>
<evidence type="ECO:0000256" key="6">
    <source>
        <dbReference type="ARBA" id="ARBA00023136"/>
    </source>
</evidence>
<evidence type="ECO:0000313" key="14">
    <source>
        <dbReference type="Proteomes" id="UP000014760"/>
    </source>
</evidence>
<keyword evidence="4" id="KW-0653">Protein transport</keyword>
<dbReference type="Pfam" id="PF00957">
    <property type="entry name" value="Synaptobrevin"/>
    <property type="match status" value="1"/>
</dbReference>
<dbReference type="GO" id="GO:0015031">
    <property type="term" value="P:protein transport"/>
    <property type="evidence" value="ECO:0007669"/>
    <property type="project" value="UniProtKB-KW"/>
</dbReference>
<dbReference type="Gene3D" id="1.20.5.110">
    <property type="match status" value="1"/>
</dbReference>
<reference evidence="14" key="1">
    <citation type="submission" date="2012-12" db="EMBL/GenBank/DDBJ databases">
        <authorList>
            <person name="Hellsten U."/>
            <person name="Grimwood J."/>
            <person name="Chapman J.A."/>
            <person name="Shapiro H."/>
            <person name="Aerts A."/>
            <person name="Otillar R.P."/>
            <person name="Terry A.Y."/>
            <person name="Boore J.L."/>
            <person name="Simakov O."/>
            <person name="Marletaz F."/>
            <person name="Cho S.-J."/>
            <person name="Edsinger-Gonzales E."/>
            <person name="Havlak P."/>
            <person name="Kuo D.-H."/>
            <person name="Larsson T."/>
            <person name="Lv J."/>
            <person name="Arendt D."/>
            <person name="Savage R."/>
            <person name="Osoegawa K."/>
            <person name="de Jong P."/>
            <person name="Lindberg D.R."/>
            <person name="Seaver E.C."/>
            <person name="Weisblat D.A."/>
            <person name="Putnam N.H."/>
            <person name="Grigoriev I.V."/>
            <person name="Rokhsar D.S."/>
        </authorList>
    </citation>
    <scope>NUCLEOTIDE SEQUENCE</scope>
    <source>
        <strain evidence="14">I ESC-2004</strain>
    </source>
</reference>
<comment type="subcellular location">
    <subcellularLocation>
        <location evidence="7">Endomembrane system</location>
        <topology evidence="7">Single-pass type IV membrane protein</topology>
    </subcellularLocation>
</comment>
<dbReference type="SUPFAM" id="SSF58038">
    <property type="entry name" value="SNARE fusion complex"/>
    <property type="match status" value="1"/>
</dbReference>
<keyword evidence="5 10" id="KW-1133">Transmembrane helix</keyword>
<evidence type="ECO:0000256" key="2">
    <source>
        <dbReference type="ARBA" id="ARBA00022448"/>
    </source>
</evidence>
<dbReference type="GO" id="GO:0090161">
    <property type="term" value="P:Golgi ribbon formation"/>
    <property type="evidence" value="ECO:0007669"/>
    <property type="project" value="InterPro"/>
</dbReference>
<dbReference type="PROSITE" id="PS50892">
    <property type="entry name" value="V_SNARE"/>
    <property type="match status" value="1"/>
</dbReference>
<keyword evidence="6 10" id="KW-0472">Membrane</keyword>
<evidence type="ECO:0000256" key="10">
    <source>
        <dbReference type="SAM" id="Phobius"/>
    </source>
</evidence>
<reference evidence="12 14" key="2">
    <citation type="journal article" date="2013" name="Nature">
        <title>Insights into bilaterian evolution from three spiralian genomes.</title>
        <authorList>
            <person name="Simakov O."/>
            <person name="Marletaz F."/>
            <person name="Cho S.J."/>
            <person name="Edsinger-Gonzales E."/>
            <person name="Havlak P."/>
            <person name="Hellsten U."/>
            <person name="Kuo D.H."/>
            <person name="Larsson T."/>
            <person name="Lv J."/>
            <person name="Arendt D."/>
            <person name="Savage R."/>
            <person name="Osoegawa K."/>
            <person name="de Jong P."/>
            <person name="Grimwood J."/>
            <person name="Chapman J.A."/>
            <person name="Shapiro H."/>
            <person name="Aerts A."/>
            <person name="Otillar R.P."/>
            <person name="Terry A.Y."/>
            <person name="Boore J.L."/>
            <person name="Grigoriev I.V."/>
            <person name="Lindberg D.R."/>
            <person name="Seaver E.C."/>
            <person name="Weisblat D.A."/>
            <person name="Putnam N.H."/>
            <person name="Rokhsar D.S."/>
        </authorList>
    </citation>
    <scope>NUCLEOTIDE SEQUENCE</scope>
    <source>
        <strain evidence="12 14">I ESC-2004</strain>
    </source>
</reference>
<feature type="region of interest" description="Disordered" evidence="9">
    <location>
        <begin position="22"/>
        <end position="44"/>
    </location>
</feature>
<evidence type="ECO:0000256" key="5">
    <source>
        <dbReference type="ARBA" id="ARBA00022989"/>
    </source>
</evidence>
<dbReference type="OrthoDB" id="190375at2759"/>
<dbReference type="EMBL" id="KB292738">
    <property type="protein sequence ID" value="ELU17045.1"/>
    <property type="molecule type" value="Genomic_DNA"/>
</dbReference>
<evidence type="ECO:0000256" key="4">
    <source>
        <dbReference type="ARBA" id="ARBA00022927"/>
    </source>
</evidence>
<evidence type="ECO:0000256" key="8">
    <source>
        <dbReference type="PROSITE-ProRule" id="PRU00290"/>
    </source>
</evidence>
<keyword evidence="14" id="KW-1185">Reference proteome</keyword>
<name>R7VKT6_CAPTE</name>
<organism evidence="12">
    <name type="scientific">Capitella teleta</name>
    <name type="common">Polychaete worm</name>
    <dbReference type="NCBI Taxonomy" id="283909"/>
    <lineage>
        <taxon>Eukaryota</taxon>
        <taxon>Metazoa</taxon>
        <taxon>Spiralia</taxon>
        <taxon>Lophotrochozoa</taxon>
        <taxon>Annelida</taxon>
        <taxon>Polychaeta</taxon>
        <taxon>Sedentaria</taxon>
        <taxon>Scolecida</taxon>
        <taxon>Capitellidae</taxon>
        <taxon>Capitella</taxon>
    </lineage>
</organism>
<dbReference type="EMBL" id="AMQN01017111">
    <property type="status" value="NOT_ANNOTATED_CDS"/>
    <property type="molecule type" value="Genomic_DNA"/>
</dbReference>
<comment type="similarity">
    <text evidence="1">Belongs to the synaptobrevin family.</text>
</comment>
<keyword evidence="3 10" id="KW-0812">Transmembrane</keyword>
<dbReference type="EnsemblMetazoa" id="CapteT168983">
    <property type="protein sequence ID" value="CapteP168983"/>
    <property type="gene ID" value="CapteG168983"/>
</dbReference>
<dbReference type="GO" id="GO:0012505">
    <property type="term" value="C:endomembrane system"/>
    <property type="evidence" value="ECO:0007669"/>
    <property type="project" value="UniProtKB-SubCell"/>
</dbReference>
<evidence type="ECO:0000256" key="9">
    <source>
        <dbReference type="SAM" id="MobiDB-lite"/>
    </source>
</evidence>
<dbReference type="InterPro" id="IPR042887">
    <property type="entry name" value="VAMP4"/>
</dbReference>
<dbReference type="PANTHER" id="PTHR46897:SF1">
    <property type="entry name" value="VESICLE-ASSOCIATED MEMBRANE PROTEIN 4"/>
    <property type="match status" value="1"/>
</dbReference>
<dbReference type="InterPro" id="IPR001388">
    <property type="entry name" value="Synaptobrevin-like"/>
</dbReference>
<dbReference type="CDD" id="cd15869">
    <property type="entry name" value="R-SNARE_VAMP4"/>
    <property type="match status" value="1"/>
</dbReference>
<dbReference type="OMA" id="LDIMVLY"/>
<sequence>MPPKFQRDYSDARAPERQALLEGASDEDDFFLNGPSSRSGRMTDPKVSRVQSQVHEVVNVMQDNIGKVMDRGEKLEDLQDKSDSLSINADSFRSKARSVRSQMWWKECKMRLLMAFVIIIILLIIIVPIILRFKKD</sequence>
<dbReference type="PRINTS" id="PR00219">
    <property type="entry name" value="SYNAPTOBREVN"/>
</dbReference>
<evidence type="ECO:0000259" key="11">
    <source>
        <dbReference type="PROSITE" id="PS50892"/>
    </source>
</evidence>
<evidence type="ECO:0000313" key="12">
    <source>
        <dbReference type="EMBL" id="ELU17045.1"/>
    </source>
</evidence>
<dbReference type="STRING" id="283909.R7VKT6"/>
<accession>R7VKT6</accession>
<evidence type="ECO:0000313" key="13">
    <source>
        <dbReference type="EnsemblMetazoa" id="CapteP168983"/>
    </source>
</evidence>
<protein>
    <recommendedName>
        <fullName evidence="11">V-SNARE coiled-coil homology domain-containing protein</fullName>
    </recommendedName>
</protein>
<dbReference type="Proteomes" id="UP000014760">
    <property type="component" value="Unassembled WGS sequence"/>
</dbReference>
<gene>
    <name evidence="12" type="ORF">CAPTEDRAFT_168983</name>
</gene>